<evidence type="ECO:0000256" key="8">
    <source>
        <dbReference type="ARBA" id="ARBA00022679"/>
    </source>
</evidence>
<dbReference type="NCBIfam" id="TIGR00046">
    <property type="entry name" value="RsmE family RNA methyltransferase"/>
    <property type="match status" value="1"/>
</dbReference>
<dbReference type="GO" id="GO:0070475">
    <property type="term" value="P:rRNA base methylation"/>
    <property type="evidence" value="ECO:0007669"/>
    <property type="project" value="TreeGrafter"/>
</dbReference>
<dbReference type="RefSeq" id="WP_092482162.1">
    <property type="nucleotide sequence ID" value="NZ_FOYM01000004.1"/>
</dbReference>
<dbReference type="SUPFAM" id="SSF88697">
    <property type="entry name" value="PUA domain-like"/>
    <property type="match status" value="1"/>
</dbReference>
<dbReference type="PANTHER" id="PTHR30027:SF3">
    <property type="entry name" value="16S RRNA (URACIL(1498)-N(3))-METHYLTRANSFERASE"/>
    <property type="match status" value="1"/>
</dbReference>
<comment type="subcellular location">
    <subcellularLocation>
        <location evidence="1 12">Cytoplasm</location>
    </subcellularLocation>
</comment>
<evidence type="ECO:0000256" key="1">
    <source>
        <dbReference type="ARBA" id="ARBA00004496"/>
    </source>
</evidence>
<evidence type="ECO:0000256" key="6">
    <source>
        <dbReference type="ARBA" id="ARBA00022552"/>
    </source>
</evidence>
<evidence type="ECO:0000313" key="15">
    <source>
        <dbReference type="EMBL" id="SFQ99773.1"/>
    </source>
</evidence>
<evidence type="ECO:0000256" key="7">
    <source>
        <dbReference type="ARBA" id="ARBA00022603"/>
    </source>
</evidence>
<dbReference type="SUPFAM" id="SSF75217">
    <property type="entry name" value="alpha/beta knot"/>
    <property type="match status" value="1"/>
</dbReference>
<dbReference type="Pfam" id="PF04452">
    <property type="entry name" value="Methyltrans_RNA"/>
    <property type="match status" value="1"/>
</dbReference>
<proteinExistence type="inferred from homology"/>
<dbReference type="NCBIfam" id="NF008692">
    <property type="entry name" value="PRK11713.1-5"/>
    <property type="match status" value="1"/>
</dbReference>
<evidence type="ECO:0000313" key="16">
    <source>
        <dbReference type="Proteomes" id="UP000199584"/>
    </source>
</evidence>
<feature type="domain" description="Ribosomal RNA small subunit methyltransferase E PUA-like" evidence="14">
    <location>
        <begin position="18"/>
        <end position="64"/>
    </location>
</feature>
<dbReference type="AlphaFoldDB" id="A0A1I6D339"/>
<dbReference type="Proteomes" id="UP000199584">
    <property type="component" value="Unassembled WGS sequence"/>
</dbReference>
<dbReference type="GO" id="GO:0070042">
    <property type="term" value="F:rRNA (uridine-N3-)-methyltransferase activity"/>
    <property type="evidence" value="ECO:0007669"/>
    <property type="project" value="TreeGrafter"/>
</dbReference>
<comment type="catalytic activity">
    <reaction evidence="11 12">
        <text>uridine(1498) in 16S rRNA + S-adenosyl-L-methionine = N(3)-methyluridine(1498) in 16S rRNA + S-adenosyl-L-homocysteine + H(+)</text>
        <dbReference type="Rhea" id="RHEA:42920"/>
        <dbReference type="Rhea" id="RHEA-COMP:10283"/>
        <dbReference type="Rhea" id="RHEA-COMP:10284"/>
        <dbReference type="ChEBI" id="CHEBI:15378"/>
        <dbReference type="ChEBI" id="CHEBI:57856"/>
        <dbReference type="ChEBI" id="CHEBI:59789"/>
        <dbReference type="ChEBI" id="CHEBI:65315"/>
        <dbReference type="ChEBI" id="CHEBI:74502"/>
        <dbReference type="EC" id="2.1.1.193"/>
    </reaction>
</comment>
<dbReference type="GO" id="GO:0005737">
    <property type="term" value="C:cytoplasm"/>
    <property type="evidence" value="ECO:0007669"/>
    <property type="project" value="UniProtKB-SubCell"/>
</dbReference>
<keyword evidence="6 12" id="KW-0698">rRNA processing</keyword>
<dbReference type="EC" id="2.1.1.193" evidence="3 12"/>
<sequence length="247" mass="27136">MPRFFVAPEQVRGDNIIVTGPEARHITRVLRLGAGDIITLLDGRGNLYECRIHQKEGNSVICRVLRREQAGGEPPLRVVLVQGIAKGERMDVVIQKGTELGAAAFWPVHCRRSVVRLDAGKGAARRERWQRIAAEASKQCRRARVPEVLEPLDFATALDLLPPRALVLVPWEEAAGRTLKEEMHSGSRPDEVYVIIGPEGGLERTEVEAACRRGGVPVTLGPRILRTETAGPAAITMILYHWGDLGG</sequence>
<dbReference type="InterPro" id="IPR046886">
    <property type="entry name" value="RsmE_MTase_dom"/>
</dbReference>
<organism evidence="15 16">
    <name type="scientific">Desulfoscipio geothermicus DSM 3669</name>
    <dbReference type="NCBI Taxonomy" id="1121426"/>
    <lineage>
        <taxon>Bacteria</taxon>
        <taxon>Bacillati</taxon>
        <taxon>Bacillota</taxon>
        <taxon>Clostridia</taxon>
        <taxon>Eubacteriales</taxon>
        <taxon>Desulfallaceae</taxon>
        <taxon>Desulfoscipio</taxon>
    </lineage>
</organism>
<evidence type="ECO:0000256" key="11">
    <source>
        <dbReference type="ARBA" id="ARBA00047944"/>
    </source>
</evidence>
<dbReference type="InterPro" id="IPR029028">
    <property type="entry name" value="Alpha/beta_knot_MTases"/>
</dbReference>
<name>A0A1I6D339_9FIRM</name>
<evidence type="ECO:0000256" key="4">
    <source>
        <dbReference type="ARBA" id="ARBA00013673"/>
    </source>
</evidence>
<gene>
    <name evidence="15" type="ORF">SAMN05660706_104169</name>
</gene>
<evidence type="ECO:0000259" key="14">
    <source>
        <dbReference type="Pfam" id="PF20260"/>
    </source>
</evidence>
<dbReference type="InterPro" id="IPR029026">
    <property type="entry name" value="tRNA_m1G_MTases_N"/>
</dbReference>
<dbReference type="InterPro" id="IPR015947">
    <property type="entry name" value="PUA-like_sf"/>
</dbReference>
<dbReference type="NCBIfam" id="NF008709">
    <property type="entry name" value="PRK11713.7-4"/>
    <property type="match status" value="1"/>
</dbReference>
<comment type="function">
    <text evidence="10 12">Specifically methylates the N3 position of the uracil ring of uridine 1498 (m3U1498) in 16S rRNA. Acts on the fully assembled 30S ribosomal subunit.</text>
</comment>
<dbReference type="OrthoDB" id="9815641at2"/>
<dbReference type="CDD" id="cd18084">
    <property type="entry name" value="RsmE-like"/>
    <property type="match status" value="1"/>
</dbReference>
<dbReference type="PIRSF" id="PIRSF015601">
    <property type="entry name" value="MTase_slr0722"/>
    <property type="match status" value="1"/>
</dbReference>
<keyword evidence="9 12" id="KW-0949">S-adenosyl-L-methionine</keyword>
<evidence type="ECO:0000256" key="5">
    <source>
        <dbReference type="ARBA" id="ARBA00022490"/>
    </source>
</evidence>
<dbReference type="PANTHER" id="PTHR30027">
    <property type="entry name" value="RIBOSOMAL RNA SMALL SUBUNIT METHYLTRANSFERASE E"/>
    <property type="match status" value="1"/>
</dbReference>
<dbReference type="STRING" id="39060.SAMN05660706_104169"/>
<keyword evidence="16" id="KW-1185">Reference proteome</keyword>
<keyword evidence="5 12" id="KW-0963">Cytoplasm</keyword>
<evidence type="ECO:0000256" key="2">
    <source>
        <dbReference type="ARBA" id="ARBA00005528"/>
    </source>
</evidence>
<evidence type="ECO:0000256" key="3">
    <source>
        <dbReference type="ARBA" id="ARBA00012328"/>
    </source>
</evidence>
<evidence type="ECO:0000259" key="13">
    <source>
        <dbReference type="Pfam" id="PF04452"/>
    </source>
</evidence>
<reference evidence="16" key="1">
    <citation type="submission" date="2016-10" db="EMBL/GenBank/DDBJ databases">
        <authorList>
            <person name="Varghese N."/>
            <person name="Submissions S."/>
        </authorList>
    </citation>
    <scope>NUCLEOTIDE SEQUENCE [LARGE SCALE GENOMIC DNA]</scope>
    <source>
        <strain evidence="16">DSM 3669</strain>
    </source>
</reference>
<dbReference type="EMBL" id="FOYM01000004">
    <property type="protein sequence ID" value="SFQ99773.1"/>
    <property type="molecule type" value="Genomic_DNA"/>
</dbReference>
<dbReference type="InterPro" id="IPR046887">
    <property type="entry name" value="RsmE_PUA-like"/>
</dbReference>
<comment type="similarity">
    <text evidence="2 12">Belongs to the RNA methyltransferase RsmE family.</text>
</comment>
<evidence type="ECO:0000256" key="12">
    <source>
        <dbReference type="PIRNR" id="PIRNR015601"/>
    </source>
</evidence>
<protein>
    <recommendedName>
        <fullName evidence="4 12">Ribosomal RNA small subunit methyltransferase E</fullName>
        <ecNumber evidence="3 12">2.1.1.193</ecNumber>
    </recommendedName>
</protein>
<dbReference type="InterPro" id="IPR006700">
    <property type="entry name" value="RsmE"/>
</dbReference>
<dbReference type="Pfam" id="PF20260">
    <property type="entry name" value="PUA_4"/>
    <property type="match status" value="1"/>
</dbReference>
<keyword evidence="7 12" id="KW-0489">Methyltransferase</keyword>
<keyword evidence="8 12" id="KW-0808">Transferase</keyword>
<accession>A0A1I6D339</accession>
<evidence type="ECO:0000256" key="9">
    <source>
        <dbReference type="ARBA" id="ARBA00022691"/>
    </source>
</evidence>
<feature type="domain" description="Ribosomal RNA small subunit methyltransferase E methyltransferase" evidence="13">
    <location>
        <begin position="73"/>
        <end position="238"/>
    </location>
</feature>
<evidence type="ECO:0000256" key="10">
    <source>
        <dbReference type="ARBA" id="ARBA00025699"/>
    </source>
</evidence>
<dbReference type="Gene3D" id="3.40.1280.10">
    <property type="match status" value="1"/>
</dbReference>